<gene>
    <name evidence="1" type="ORF">GO814_14750</name>
</gene>
<evidence type="ECO:0000313" key="1">
    <source>
        <dbReference type="EMBL" id="MVK36401.1"/>
    </source>
</evidence>
<organism evidence="1 2">
    <name type="scientific">Staphylococcus aureus</name>
    <dbReference type="NCBI Taxonomy" id="1280"/>
    <lineage>
        <taxon>Bacteria</taxon>
        <taxon>Bacillati</taxon>
        <taxon>Bacillota</taxon>
        <taxon>Bacilli</taxon>
        <taxon>Bacillales</taxon>
        <taxon>Staphylococcaceae</taxon>
        <taxon>Staphylococcus</taxon>
    </lineage>
</organism>
<sequence length="169" mass="19225">MPLGKSGFLEVYEYGNNIVKHVIFRPFNLNRIFMKNYHSSWSDWEEISNNQADTGWLPFSLINGVRSNTAYKSAGENGFDCAYRIITNGSETKKLLRVNGKNLKQSQVIAQLPSGFAKNAQTFPVRVPLNRSGAYLTIRPSGEVKFYIVGDSSEWISTDYAYGQYEWTE</sequence>
<reference evidence="1 2" key="1">
    <citation type="submission" date="2019-11" db="EMBL/GenBank/DDBJ databases">
        <title>Implementation of targeted gown and glove precautions to prevent Staphylococcus aureus acquisition in community-based nursing homes.</title>
        <authorList>
            <person name="Stine O.C."/>
        </authorList>
    </citation>
    <scope>NUCLEOTIDE SEQUENCE [LARGE SCALE GENOMIC DNA]</scope>
    <source>
        <strain evidence="1 2">S_2062.LAUP.DI</strain>
    </source>
</reference>
<accession>A0A7X3FED1</accession>
<proteinExistence type="predicted"/>
<dbReference type="Proteomes" id="UP000471199">
    <property type="component" value="Unassembled WGS sequence"/>
</dbReference>
<protein>
    <submittedName>
        <fullName evidence="1">Uncharacterized protein</fullName>
    </submittedName>
</protein>
<dbReference type="AlphaFoldDB" id="A0A7X3FED1"/>
<comment type="caution">
    <text evidence="1">The sequence shown here is derived from an EMBL/GenBank/DDBJ whole genome shotgun (WGS) entry which is preliminary data.</text>
</comment>
<evidence type="ECO:0000313" key="2">
    <source>
        <dbReference type="Proteomes" id="UP000471199"/>
    </source>
</evidence>
<dbReference type="CDD" id="cd19958">
    <property type="entry name" value="pyocin_knob"/>
    <property type="match status" value="1"/>
</dbReference>
<dbReference type="EMBL" id="WPTS01000043">
    <property type="protein sequence ID" value="MVK36401.1"/>
    <property type="molecule type" value="Genomic_DNA"/>
</dbReference>
<name>A0A7X3FED1_STAAU</name>